<dbReference type="GO" id="GO:0005840">
    <property type="term" value="C:ribosome"/>
    <property type="evidence" value="ECO:0007669"/>
    <property type="project" value="UniProtKB-KW"/>
</dbReference>
<dbReference type="EMBL" id="JACTAM010000009">
    <property type="protein sequence ID" value="KAI2661114.1"/>
    <property type="molecule type" value="Genomic_DNA"/>
</dbReference>
<keyword evidence="1" id="KW-0689">Ribosomal protein</keyword>
<dbReference type="Proteomes" id="UP000830375">
    <property type="component" value="Unassembled WGS sequence"/>
</dbReference>
<accession>A0ABQ8ME45</accession>
<organism evidence="1 2">
    <name type="scientific">Labeo rohita</name>
    <name type="common">Indian major carp</name>
    <name type="synonym">Cyprinus rohita</name>
    <dbReference type="NCBI Taxonomy" id="84645"/>
    <lineage>
        <taxon>Eukaryota</taxon>
        <taxon>Metazoa</taxon>
        <taxon>Chordata</taxon>
        <taxon>Craniata</taxon>
        <taxon>Vertebrata</taxon>
        <taxon>Euteleostomi</taxon>
        <taxon>Actinopterygii</taxon>
        <taxon>Neopterygii</taxon>
        <taxon>Teleostei</taxon>
        <taxon>Ostariophysi</taxon>
        <taxon>Cypriniformes</taxon>
        <taxon>Cyprinidae</taxon>
        <taxon>Labeoninae</taxon>
        <taxon>Labeonini</taxon>
        <taxon>Labeo</taxon>
    </lineage>
</organism>
<proteinExistence type="predicted"/>
<keyword evidence="2" id="KW-1185">Reference proteome</keyword>
<evidence type="ECO:0000313" key="1">
    <source>
        <dbReference type="EMBL" id="KAI2661114.1"/>
    </source>
</evidence>
<name>A0ABQ8ME45_LABRO</name>
<evidence type="ECO:0000313" key="2">
    <source>
        <dbReference type="Proteomes" id="UP000830375"/>
    </source>
</evidence>
<reference evidence="1 2" key="1">
    <citation type="submission" date="2022-01" db="EMBL/GenBank/DDBJ databases">
        <title>A high-quality chromosome-level genome assembly of rohu carp, Labeo rohita.</title>
        <authorList>
            <person name="Arick M.A. II"/>
            <person name="Hsu C.-Y."/>
            <person name="Magbanua Z."/>
            <person name="Pechanova O."/>
            <person name="Grover C."/>
            <person name="Miller E."/>
            <person name="Thrash A."/>
            <person name="Ezzel L."/>
            <person name="Alam S."/>
            <person name="Benzie J."/>
            <person name="Hamilton M."/>
            <person name="Karsi A."/>
            <person name="Lawrence M.L."/>
            <person name="Peterson D.G."/>
        </authorList>
    </citation>
    <scope>NUCLEOTIDE SEQUENCE [LARGE SCALE GENOMIC DNA]</scope>
    <source>
        <strain evidence="2">BAU-BD-2019</strain>
        <tissue evidence="1">Blood</tissue>
    </source>
</reference>
<comment type="caution">
    <text evidence="1">The sequence shown here is derived from an EMBL/GenBank/DDBJ whole genome shotgun (WGS) entry which is preliminary data.</text>
</comment>
<sequence length="93" mass="10385">MLCAPFEGRLAEPTENNQRAAKIRTLTISLLWIKDKKLDEDVNCHPVTELSGTVNTQTAECLGYVCNPHSLNEGTEALHQLTPRGLTWESNHL</sequence>
<gene>
    <name evidence="1" type="ORF">H4Q32_030153</name>
</gene>
<keyword evidence="1" id="KW-0687">Ribonucleoprotein</keyword>
<protein>
    <submittedName>
        <fullName evidence="1">50S ribosomal protein L18</fullName>
    </submittedName>
</protein>